<proteinExistence type="predicted"/>
<name>A0A0N0BII6_9HYME</name>
<reference evidence="1 2" key="1">
    <citation type="submission" date="2015-07" db="EMBL/GenBank/DDBJ databases">
        <title>The genome of Melipona quadrifasciata.</title>
        <authorList>
            <person name="Pan H."/>
            <person name="Kapheim K."/>
        </authorList>
    </citation>
    <scope>NUCLEOTIDE SEQUENCE [LARGE SCALE GENOMIC DNA]</scope>
    <source>
        <strain evidence="1">0111107301</strain>
        <tissue evidence="1">Whole body</tissue>
    </source>
</reference>
<evidence type="ECO:0000313" key="1">
    <source>
        <dbReference type="EMBL" id="KOX77712.1"/>
    </source>
</evidence>
<dbReference type="EMBL" id="KQ435729">
    <property type="protein sequence ID" value="KOX77712.1"/>
    <property type="molecule type" value="Genomic_DNA"/>
</dbReference>
<accession>A0A0N0BII6</accession>
<protein>
    <submittedName>
        <fullName evidence="1">Uncharacterized protein</fullName>
    </submittedName>
</protein>
<sequence length="57" mass="6567">MSQFSFRGSPNLQVHLRNEFGKGKLKEMRFSGDTVTEAVESSNATFFLEERMRHTLS</sequence>
<dbReference type="Proteomes" id="UP000053105">
    <property type="component" value="Unassembled WGS sequence"/>
</dbReference>
<dbReference type="AlphaFoldDB" id="A0A0N0BII6"/>
<organism evidence="1 2">
    <name type="scientific">Melipona quadrifasciata</name>
    <dbReference type="NCBI Taxonomy" id="166423"/>
    <lineage>
        <taxon>Eukaryota</taxon>
        <taxon>Metazoa</taxon>
        <taxon>Ecdysozoa</taxon>
        <taxon>Arthropoda</taxon>
        <taxon>Hexapoda</taxon>
        <taxon>Insecta</taxon>
        <taxon>Pterygota</taxon>
        <taxon>Neoptera</taxon>
        <taxon>Endopterygota</taxon>
        <taxon>Hymenoptera</taxon>
        <taxon>Apocrita</taxon>
        <taxon>Aculeata</taxon>
        <taxon>Apoidea</taxon>
        <taxon>Anthophila</taxon>
        <taxon>Apidae</taxon>
        <taxon>Melipona</taxon>
    </lineage>
</organism>
<keyword evidence="2" id="KW-1185">Reference proteome</keyword>
<evidence type="ECO:0000313" key="2">
    <source>
        <dbReference type="Proteomes" id="UP000053105"/>
    </source>
</evidence>
<gene>
    <name evidence="1" type="ORF">WN51_09377</name>
</gene>